<keyword evidence="2" id="KW-0472">Membrane</keyword>
<organism evidence="3 4">
    <name type="scientific">Adonisia turfae CCMR0081</name>
    <dbReference type="NCBI Taxonomy" id="2292702"/>
    <lineage>
        <taxon>Bacteria</taxon>
        <taxon>Bacillati</taxon>
        <taxon>Cyanobacteriota</taxon>
        <taxon>Adonisia</taxon>
        <taxon>Adonisia turfae</taxon>
    </lineage>
</organism>
<proteinExistence type="predicted"/>
<feature type="region of interest" description="Disordered" evidence="1">
    <location>
        <begin position="1"/>
        <end position="23"/>
    </location>
</feature>
<evidence type="ECO:0000256" key="1">
    <source>
        <dbReference type="SAM" id="MobiDB-lite"/>
    </source>
</evidence>
<feature type="transmembrane region" description="Helical" evidence="2">
    <location>
        <begin position="33"/>
        <end position="54"/>
    </location>
</feature>
<reference evidence="3 4" key="1">
    <citation type="journal article" date="2020" name="Microb. Ecol.">
        <title>Ecogenomics of the Marine Benthic Filamentous Cyanobacterium Adonisia.</title>
        <authorList>
            <person name="Walter J.M."/>
            <person name="Coutinho F.H."/>
            <person name="Leomil L."/>
            <person name="Hargreaves P.I."/>
            <person name="Campeao M.E."/>
            <person name="Vieira V.V."/>
            <person name="Silva B.S."/>
            <person name="Fistarol G.O."/>
            <person name="Salomon P.S."/>
            <person name="Sawabe T."/>
            <person name="Mino S."/>
            <person name="Hosokawa M."/>
            <person name="Miyashita H."/>
            <person name="Maruyama F."/>
            <person name="van Verk M.C."/>
            <person name="Dutilh B.E."/>
            <person name="Thompson C.C."/>
            <person name="Thompson F.L."/>
        </authorList>
    </citation>
    <scope>NUCLEOTIDE SEQUENCE [LARGE SCALE GENOMIC DNA]</scope>
    <source>
        <strain evidence="3 4">CCMR0081</strain>
    </source>
</reference>
<name>A0A6M0RKM2_9CYAN</name>
<keyword evidence="2" id="KW-1133">Transmembrane helix</keyword>
<protein>
    <recommendedName>
        <fullName evidence="5">Type II secretion system protein</fullName>
    </recommendedName>
</protein>
<keyword evidence="2" id="KW-0812">Transmembrane</keyword>
<sequence length="239" mass="25620">MFMKSRQLKKMARTMSQPSTQTNDSGLTLIEGLVAIVIIAITTTVMTPMVILAVGARVQSQRTEQAFQIAQAEVDRIKVIVERGGAYTLNIAPTPAAVVSTADFETQVPGSDPPEYIMPPPATIADDYSTTSDSARGIDFDNDGNDDYAVQIFRTAGVERSGRPVAFDLGVRVYRANALAPGANLGVEQARLSVSNSEGQAGSRPLANIYTSIIRSDGEESLCDYYEFIDNTASVPADC</sequence>
<dbReference type="AlphaFoldDB" id="A0A6M0RKM2"/>
<feature type="compositionally biased region" description="Polar residues" evidence="1">
    <location>
        <begin position="14"/>
        <end position="23"/>
    </location>
</feature>
<comment type="caution">
    <text evidence="3">The sequence shown here is derived from an EMBL/GenBank/DDBJ whole genome shotgun (WGS) entry which is preliminary data.</text>
</comment>
<accession>A0A6M0RKM2</accession>
<gene>
    <name evidence="3" type="ORF">DXZ20_12250</name>
</gene>
<dbReference type="Proteomes" id="UP000481033">
    <property type="component" value="Unassembled WGS sequence"/>
</dbReference>
<dbReference type="InterPro" id="IPR012902">
    <property type="entry name" value="N_methyl_site"/>
</dbReference>
<evidence type="ECO:0000313" key="3">
    <source>
        <dbReference type="EMBL" id="NEZ56430.1"/>
    </source>
</evidence>
<dbReference type="Pfam" id="PF07963">
    <property type="entry name" value="N_methyl"/>
    <property type="match status" value="1"/>
</dbReference>
<feature type="compositionally biased region" description="Basic residues" evidence="1">
    <location>
        <begin position="1"/>
        <end position="12"/>
    </location>
</feature>
<dbReference type="EMBL" id="QXHD01000004">
    <property type="protein sequence ID" value="NEZ56430.1"/>
    <property type="molecule type" value="Genomic_DNA"/>
</dbReference>
<evidence type="ECO:0008006" key="5">
    <source>
        <dbReference type="Google" id="ProtNLM"/>
    </source>
</evidence>
<evidence type="ECO:0000256" key="2">
    <source>
        <dbReference type="SAM" id="Phobius"/>
    </source>
</evidence>
<evidence type="ECO:0000313" key="4">
    <source>
        <dbReference type="Proteomes" id="UP000481033"/>
    </source>
</evidence>
<keyword evidence="4" id="KW-1185">Reference proteome</keyword>
<dbReference type="PROSITE" id="PS00409">
    <property type="entry name" value="PROKAR_NTER_METHYL"/>
    <property type="match status" value="1"/>
</dbReference>